<dbReference type="InterPro" id="IPR048401">
    <property type="entry name" value="SLS1_C"/>
</dbReference>
<accession>A0A8H6E9B7</accession>
<evidence type="ECO:0000259" key="3">
    <source>
        <dbReference type="Pfam" id="PF20777"/>
    </source>
</evidence>
<dbReference type="EMBL" id="SPNV01000038">
    <property type="protein sequence ID" value="KAF5864196.1"/>
    <property type="molecule type" value="Genomic_DNA"/>
</dbReference>
<dbReference type="InterPro" id="IPR048400">
    <property type="entry name" value="SLS1_N"/>
</dbReference>
<evidence type="ECO:0000259" key="2">
    <source>
        <dbReference type="Pfam" id="PF20776"/>
    </source>
</evidence>
<comment type="caution">
    <text evidence="5">The sequence shown here is derived from an EMBL/GenBank/DDBJ whole genome shotgun (WGS) entry which is preliminary data.</text>
</comment>
<evidence type="ECO:0008006" key="7">
    <source>
        <dbReference type="Google" id="ProtNLM"/>
    </source>
</evidence>
<dbReference type="Proteomes" id="UP000541154">
    <property type="component" value="Unassembled WGS sequence"/>
</dbReference>
<evidence type="ECO:0000256" key="1">
    <source>
        <dbReference type="SAM" id="MobiDB-lite"/>
    </source>
</evidence>
<feature type="domain" description="SLS1 C-terminal" evidence="4">
    <location>
        <begin position="421"/>
        <end position="750"/>
    </location>
</feature>
<keyword evidence="6" id="KW-1185">Reference proteome</keyword>
<evidence type="ECO:0000313" key="6">
    <source>
        <dbReference type="Proteomes" id="UP000541154"/>
    </source>
</evidence>
<dbReference type="Pfam" id="PF20778">
    <property type="entry name" value="SLS1_C"/>
    <property type="match status" value="1"/>
</dbReference>
<protein>
    <recommendedName>
        <fullName evidence="7">Mitochondrial inner-membrane-bound regulator-domain-containing protein</fullName>
    </recommendedName>
</protein>
<evidence type="ECO:0000313" key="5">
    <source>
        <dbReference type="EMBL" id="KAF5864196.1"/>
    </source>
</evidence>
<dbReference type="Pfam" id="PF20776">
    <property type="entry name" value="SLS1_N"/>
    <property type="match status" value="1"/>
</dbReference>
<gene>
    <name evidence="5" type="ORF">ETB97_008402</name>
</gene>
<evidence type="ECO:0000259" key="4">
    <source>
        <dbReference type="Pfam" id="PF20778"/>
    </source>
</evidence>
<dbReference type="AlphaFoldDB" id="A0A8H6E9B7"/>
<dbReference type="Pfam" id="PF20777">
    <property type="entry name" value="KH_SLS1_2"/>
    <property type="match status" value="1"/>
</dbReference>
<organism evidence="5 6">
    <name type="scientific">Petromyces alliaceus</name>
    <name type="common">Aspergillus alliaceus</name>
    <dbReference type="NCBI Taxonomy" id="209559"/>
    <lineage>
        <taxon>Eukaryota</taxon>
        <taxon>Fungi</taxon>
        <taxon>Dikarya</taxon>
        <taxon>Ascomycota</taxon>
        <taxon>Pezizomycotina</taxon>
        <taxon>Eurotiomycetes</taxon>
        <taxon>Eurotiomycetidae</taxon>
        <taxon>Eurotiales</taxon>
        <taxon>Aspergillaceae</taxon>
        <taxon>Aspergillus</taxon>
        <taxon>Aspergillus subgen. Circumdati</taxon>
    </lineage>
</organism>
<proteinExistence type="predicted"/>
<feature type="domain" description="SLS1 N-terminal" evidence="2">
    <location>
        <begin position="133"/>
        <end position="253"/>
    </location>
</feature>
<feature type="domain" description="SLS1 second KH" evidence="3">
    <location>
        <begin position="337"/>
        <end position="390"/>
    </location>
</feature>
<name>A0A8H6E9B7_PETAA</name>
<sequence length="761" mass="86893">MLSRSSKNVAGLLGCPIPPSCRKCSSPSALWLRDVFVRFQHTDDGESKNDTTQEDPRNPRYRRRRRPTEPKKKFSKVPISITSLGNPAEVVVVPYPKRRSYADTQGSEENTSEGDKDALPLFLRDVEDFDEMPDNTVINERIESFRASYQPRDRLALSDWENLRREIQSSFNLQQLSDYIEQFKKNERVAGEGRMPDGEANTAQWKPGTSAFFETGPFSTVGDAKRVAASPEELRGKYLVTERILRDCWQLGIVGEVGQLDIRLPFHSLSLLLYSEHFSLEELATLHGSKIDVTHSLGLIRITGKQHPCESIREIIYDATNRIREEELELHSPGTKSKGKNRVFTADFLSWVSRTYGVSFDQVTNTPNKMFYLAENKPIADSARRTLNLAVHDATQPPVPFGTYMPASEPIDIYDFDPGLNVSWFDRQKQWFRWAIPSAQTTVSSFYETPFFTKHETRLSDELLKLLRISRTRISNAEAHESITAAVGRCLFQRQPFEDKTISAAQLGKMALPRSFTTDIPRVMPFMHQLSSHILDQEIEPHRVRLVPSVIHANIFPSIELEIAVTHSGFETEYKVQSAKALLSESSVDYLLPECALDLRFTRKLTHDLLGAFDNHGPLEPLQETLRDFFSKAMIYEGDTPLPAFSRISIPNYLLAESGETRDPDGHTTAEYMYLPVRDTRGMRLHQYDYNNHRLNYSFYESGPFSPHHTTDVFLDMDVADKSKESPEGLDTQVSVQQRFNSFYNTACSLAFNLDKSWREV</sequence>
<reference evidence="5 6" key="1">
    <citation type="submission" date="2019-04" db="EMBL/GenBank/DDBJ databases">
        <title>Aspergillus burnettii sp. nov., novel species from soil in southeast Queensland.</title>
        <authorList>
            <person name="Gilchrist C.L.M."/>
            <person name="Pitt J.I."/>
            <person name="Lange L."/>
            <person name="Lacey H.J."/>
            <person name="Vuong D."/>
            <person name="Midgley D.J."/>
            <person name="Greenfield P."/>
            <person name="Bradbury M."/>
            <person name="Lacey E."/>
            <person name="Busk P.K."/>
            <person name="Pilgaard B."/>
            <person name="Chooi Y.H."/>
            <person name="Piggott A.M."/>
        </authorList>
    </citation>
    <scope>NUCLEOTIDE SEQUENCE [LARGE SCALE GENOMIC DNA]</scope>
    <source>
        <strain evidence="5 6">FRR 5400</strain>
    </source>
</reference>
<feature type="compositionally biased region" description="Basic and acidic residues" evidence="1">
    <location>
        <begin position="43"/>
        <end position="58"/>
    </location>
</feature>
<feature type="region of interest" description="Disordered" evidence="1">
    <location>
        <begin position="43"/>
        <end position="76"/>
    </location>
</feature>
<dbReference type="InterPro" id="IPR048748">
    <property type="entry name" value="SLS1_KH2"/>
</dbReference>